<dbReference type="PANTHER" id="PTHR12900:SF3">
    <property type="entry name" value="CHECKPOINT PROTEIN HUS1B"/>
    <property type="match status" value="1"/>
</dbReference>
<evidence type="ECO:0000256" key="2">
    <source>
        <dbReference type="PIRNR" id="PIRNR011312"/>
    </source>
</evidence>
<protein>
    <recommendedName>
        <fullName evidence="2">Checkpoint protein</fullName>
    </recommendedName>
</protein>
<proteinExistence type="inferred from homology"/>
<dbReference type="AlphaFoldDB" id="A0A8B7UVB9"/>
<organism evidence="4">
    <name type="scientific">Castor canadensis</name>
    <name type="common">American beaver</name>
    <dbReference type="NCBI Taxonomy" id="51338"/>
    <lineage>
        <taxon>Eukaryota</taxon>
        <taxon>Metazoa</taxon>
        <taxon>Chordata</taxon>
        <taxon>Craniata</taxon>
        <taxon>Vertebrata</taxon>
        <taxon>Euteleostomi</taxon>
        <taxon>Mammalia</taxon>
        <taxon>Eutheria</taxon>
        <taxon>Euarchontoglires</taxon>
        <taxon>Glires</taxon>
        <taxon>Rodentia</taxon>
        <taxon>Castorimorpha</taxon>
        <taxon>Castoridae</taxon>
        <taxon>Castor</taxon>
    </lineage>
</organism>
<accession>A0A8B7UVB9</accession>
<comment type="similarity">
    <text evidence="1 2">Belongs to the HUS1 family.</text>
</comment>
<dbReference type="PIRSF" id="PIRSF011312">
    <property type="entry name" value="Cell_cycle_HUS1"/>
    <property type="match status" value="1"/>
</dbReference>
<evidence type="ECO:0000313" key="4">
    <source>
        <dbReference type="RefSeq" id="XP_020022884.1"/>
    </source>
</evidence>
<dbReference type="OrthoDB" id="10063861at2759"/>
<gene>
    <name evidence="4" type="primary">Hus1b</name>
</gene>
<reference evidence="4" key="1">
    <citation type="submission" date="2025-08" db="UniProtKB">
        <authorList>
            <consortium name="RefSeq"/>
        </authorList>
    </citation>
    <scope>IDENTIFICATION</scope>
    <source>
        <tissue evidence="4">Leukocyte</tissue>
    </source>
</reference>
<dbReference type="InterPro" id="IPR007150">
    <property type="entry name" value="HUS1/Mec3"/>
</dbReference>
<dbReference type="Proteomes" id="UP001732720">
    <property type="component" value="Chromosome 8"/>
</dbReference>
<dbReference type="GeneID" id="109688760"/>
<dbReference type="GO" id="GO:0033314">
    <property type="term" value="P:mitotic DNA replication checkpoint signaling"/>
    <property type="evidence" value="ECO:0007669"/>
    <property type="project" value="TreeGrafter"/>
</dbReference>
<dbReference type="GO" id="GO:0000724">
    <property type="term" value="P:double-strand break repair via homologous recombination"/>
    <property type="evidence" value="ECO:0007669"/>
    <property type="project" value="TreeGrafter"/>
</dbReference>
<keyword evidence="3" id="KW-1185">Reference proteome</keyword>
<sequence length="279" mass="31282">MKFKAKITSKRSLELFIQVSATVAKLAKVCVLRVCQDKLCFSLAGPGAVHEARLWCEVRRGAIFHQFRMEGVSEELNEIHLELTAEHLFRAMRSAGKASSLKLQLTNKRRPCLTVAVELASQTGHPRVMVHDLPVRVRPRRWWKECPEPSVEAADASVHLPPVRTLKSIVERMANMGDHMLVEASPNGRMNLSIETDVVSIKSYFKNLGNPPKSAVGTPQDRDPESMVQVQVDNRKLLQFLEGQHINPTTALCNILSNTLLHLVLVHEDVSLQYFIPAS</sequence>
<dbReference type="KEGG" id="ccan:109688760"/>
<evidence type="ECO:0000256" key="1">
    <source>
        <dbReference type="ARBA" id="ARBA00005563"/>
    </source>
</evidence>
<dbReference type="PANTHER" id="PTHR12900">
    <property type="entry name" value="MITOTIC AND DNA DAMAGE CHECKPOINT PROTEIN HUS1"/>
    <property type="match status" value="1"/>
</dbReference>
<dbReference type="GO" id="GO:0000723">
    <property type="term" value="P:telomere maintenance"/>
    <property type="evidence" value="ECO:0007669"/>
    <property type="project" value="TreeGrafter"/>
</dbReference>
<dbReference type="GO" id="GO:0031573">
    <property type="term" value="P:mitotic intra-S DNA damage checkpoint signaling"/>
    <property type="evidence" value="ECO:0007669"/>
    <property type="project" value="TreeGrafter"/>
</dbReference>
<dbReference type="GO" id="GO:0030896">
    <property type="term" value="C:checkpoint clamp complex"/>
    <property type="evidence" value="ECO:0007669"/>
    <property type="project" value="InterPro"/>
</dbReference>
<dbReference type="RefSeq" id="XP_020022884.1">
    <property type="nucleotide sequence ID" value="XM_020167295.1"/>
</dbReference>
<dbReference type="InterPro" id="IPR016580">
    <property type="entry name" value="HUS1"/>
</dbReference>
<dbReference type="CTD" id="135458"/>
<dbReference type="GO" id="GO:0006289">
    <property type="term" value="P:nucleotide-excision repair"/>
    <property type="evidence" value="ECO:0007669"/>
    <property type="project" value="TreeGrafter"/>
</dbReference>
<dbReference type="GO" id="GO:0035861">
    <property type="term" value="C:site of double-strand break"/>
    <property type="evidence" value="ECO:0007669"/>
    <property type="project" value="TreeGrafter"/>
</dbReference>
<dbReference type="GO" id="GO:0044778">
    <property type="term" value="P:meiotic DNA integrity checkpoint signaling"/>
    <property type="evidence" value="ECO:0007669"/>
    <property type="project" value="TreeGrafter"/>
</dbReference>
<dbReference type="Pfam" id="PF04005">
    <property type="entry name" value="Hus1"/>
    <property type="match status" value="1"/>
</dbReference>
<evidence type="ECO:0000313" key="3">
    <source>
        <dbReference type="Proteomes" id="UP001732720"/>
    </source>
</evidence>
<name>A0A8B7UVB9_CASCN</name>
<dbReference type="GO" id="GO:0005730">
    <property type="term" value="C:nucleolus"/>
    <property type="evidence" value="ECO:0007669"/>
    <property type="project" value="InterPro"/>
</dbReference>
<dbReference type="Gene3D" id="3.70.10.10">
    <property type="match status" value="1"/>
</dbReference>